<organism evidence="3 4">
    <name type="scientific">Carboxylicivirga linearis</name>
    <dbReference type="NCBI Taxonomy" id="1628157"/>
    <lineage>
        <taxon>Bacteria</taxon>
        <taxon>Pseudomonadati</taxon>
        <taxon>Bacteroidota</taxon>
        <taxon>Bacteroidia</taxon>
        <taxon>Marinilabiliales</taxon>
        <taxon>Marinilabiliaceae</taxon>
        <taxon>Carboxylicivirga</taxon>
    </lineage>
</organism>
<gene>
    <name evidence="3" type="ORF">KEM10_17205</name>
</gene>
<feature type="signal peptide" evidence="1">
    <location>
        <begin position="1"/>
        <end position="21"/>
    </location>
</feature>
<comment type="caution">
    <text evidence="3">The sequence shown here is derived from an EMBL/GenBank/DDBJ whole genome shotgun (WGS) entry which is preliminary data.</text>
</comment>
<proteinExistence type="predicted"/>
<reference evidence="3 4" key="1">
    <citation type="journal article" date="2015" name="Int. J. Syst. Evol. Microbiol.">
        <title>Carboxylicivirga linearis sp. nov., isolated from a sea cucumber culture pond.</title>
        <authorList>
            <person name="Wang F.Q."/>
            <person name="Zhou Y.X."/>
            <person name="Lin X.Z."/>
            <person name="Chen G.J."/>
            <person name="Du Z.J."/>
        </authorList>
    </citation>
    <scope>NUCLEOTIDE SEQUENCE [LARGE SCALE GENOMIC DNA]</scope>
    <source>
        <strain evidence="3 4">FB218</strain>
    </source>
</reference>
<evidence type="ECO:0000256" key="1">
    <source>
        <dbReference type="SAM" id="SignalP"/>
    </source>
</evidence>
<dbReference type="InterPro" id="IPR045916">
    <property type="entry name" value="DUF5777"/>
</dbReference>
<dbReference type="Pfam" id="PF19089">
    <property type="entry name" value="DUF5777"/>
    <property type="match status" value="1"/>
</dbReference>
<protein>
    <recommendedName>
        <fullName evidence="2">DUF5777 domain-containing protein</fullName>
    </recommendedName>
</protein>
<feature type="chain" id="PRO_5047290927" description="DUF5777 domain-containing protein" evidence="1">
    <location>
        <begin position="22"/>
        <end position="293"/>
    </location>
</feature>
<dbReference type="RefSeq" id="WP_212217269.1">
    <property type="nucleotide sequence ID" value="NZ_JAGUCO010000017.1"/>
</dbReference>
<evidence type="ECO:0000313" key="4">
    <source>
        <dbReference type="Proteomes" id="UP000708576"/>
    </source>
</evidence>
<dbReference type="Proteomes" id="UP000708576">
    <property type="component" value="Unassembled WGS sequence"/>
</dbReference>
<sequence>MKYRIVCGCIFSWLLSLPLYSQEKNLLEELNVTETSKSEQVVSTFKSTRLVLGSTTVQLAPGELQFRVSHLFGPMSEGIQELYGLDQIFNVDIALDYGINQWFSVGLARSSDYDKTLQSNVQFAILKQTTSDNEFSLSYVGGVNVRTRKYDVDRDFVDRMEYEHQLLLSRKFTHGFSAQLTPGWVYLNRVPTTVHPHSLWYTALGVSYAVTPSTTINGEYTYTFPTFDDKLYDAGKNVLSVGVDIETGGHVFQVFVSNATRLQSSGYVAQWNNNVFFNGDIHLGFSIMRSFGL</sequence>
<evidence type="ECO:0000313" key="3">
    <source>
        <dbReference type="EMBL" id="MBS2100028.1"/>
    </source>
</evidence>
<evidence type="ECO:0000259" key="2">
    <source>
        <dbReference type="Pfam" id="PF19089"/>
    </source>
</evidence>
<dbReference type="EMBL" id="JAGUCO010000017">
    <property type="protein sequence ID" value="MBS2100028.1"/>
    <property type="molecule type" value="Genomic_DNA"/>
</dbReference>
<keyword evidence="4" id="KW-1185">Reference proteome</keyword>
<name>A0ABS5JYR2_9BACT</name>
<feature type="domain" description="DUF5777" evidence="2">
    <location>
        <begin position="45"/>
        <end position="291"/>
    </location>
</feature>
<keyword evidence="1" id="KW-0732">Signal</keyword>
<accession>A0ABS5JYR2</accession>